<dbReference type="PANTHER" id="PTHR36839">
    <property type="entry name" value="METALLO-BETA-LACTAMASE FAMILY PROTEIN (AFU_ORTHOLOGUE AFUA_5G12770)"/>
    <property type="match status" value="1"/>
</dbReference>
<sequence>MKNFICITCGVQVESSMAAPEKCSICSEERQYVSSTGQTWTTLEEMIQSEIYKNMISLEEEGLFSIATSPSFGIGQTAYLVQGKTFNLLWDCITYINSETIAEIKEQGGIDAIALSHPHYYSTQVEWAEAFDALLYIHEDDKEWVTRPSDKIIFWSGESLEVAEEMILHRIGGHFKGATVLEWKEGEAQQGVLLTGDIVRVVADRQWVSFMYSYANFIPLPASTVQGIASRLEEVNFTRLYDAFHRIIENDAKERVQKSAERYVDALNGVHFRTEAL</sequence>
<keyword evidence="3" id="KW-1185">Reference proteome</keyword>
<dbReference type="InterPro" id="IPR036866">
    <property type="entry name" value="RibonucZ/Hydroxyglut_hydro"/>
</dbReference>
<dbReference type="InterPro" id="IPR001279">
    <property type="entry name" value="Metallo-B-lactamas"/>
</dbReference>
<protein>
    <recommendedName>
        <fullName evidence="1">Metallo-beta-lactamase domain-containing protein</fullName>
    </recommendedName>
</protein>
<dbReference type="RefSeq" id="WP_301854456.1">
    <property type="nucleotide sequence ID" value="NZ_JAUJWU010000001.1"/>
</dbReference>
<evidence type="ECO:0000313" key="3">
    <source>
        <dbReference type="Proteomes" id="UP001172142"/>
    </source>
</evidence>
<dbReference type="SMART" id="SM00849">
    <property type="entry name" value="Lactamase_B"/>
    <property type="match status" value="1"/>
</dbReference>
<organism evidence="2 3">
    <name type="scientific">Planococcus shenhongbingii</name>
    <dbReference type="NCBI Taxonomy" id="3058398"/>
    <lineage>
        <taxon>Bacteria</taxon>
        <taxon>Bacillati</taxon>
        <taxon>Bacillota</taxon>
        <taxon>Bacilli</taxon>
        <taxon>Bacillales</taxon>
        <taxon>Caryophanaceae</taxon>
        <taxon>Planococcus</taxon>
    </lineage>
</organism>
<evidence type="ECO:0000259" key="1">
    <source>
        <dbReference type="SMART" id="SM00849"/>
    </source>
</evidence>
<proteinExistence type="predicted"/>
<accession>A0ABT8N7Q0</accession>
<name>A0ABT8N7Q0_9BACL</name>
<dbReference type="Proteomes" id="UP001172142">
    <property type="component" value="Unassembled WGS sequence"/>
</dbReference>
<reference evidence="2 3" key="1">
    <citation type="submission" date="2023-07" db="EMBL/GenBank/DDBJ databases">
        <title>Novel species in genus Planococcus.</title>
        <authorList>
            <person name="Ning S."/>
        </authorList>
    </citation>
    <scope>NUCLEOTIDE SEQUENCE [LARGE SCALE GENOMIC DNA]</scope>
    <source>
        <strain evidence="2 3">N017</strain>
    </source>
</reference>
<feature type="domain" description="Metallo-beta-lactamase" evidence="1">
    <location>
        <begin position="75"/>
        <end position="239"/>
    </location>
</feature>
<evidence type="ECO:0000313" key="2">
    <source>
        <dbReference type="EMBL" id="MDN7243900.1"/>
    </source>
</evidence>
<dbReference type="Gene3D" id="3.60.15.10">
    <property type="entry name" value="Ribonuclease Z/Hydroxyacylglutathione hydrolase-like"/>
    <property type="match status" value="1"/>
</dbReference>
<dbReference type="EMBL" id="JAUJWU010000001">
    <property type="protein sequence ID" value="MDN7243900.1"/>
    <property type="molecule type" value="Genomic_DNA"/>
</dbReference>
<dbReference type="PANTHER" id="PTHR36839:SF1">
    <property type="entry name" value="METALLO-BETA-LACTAMASE FAMILY PROTEIN (AFU_ORTHOLOGUE AFUA_5G12770)"/>
    <property type="match status" value="1"/>
</dbReference>
<gene>
    <name evidence="2" type="ORF">QWY13_00250</name>
</gene>
<dbReference type="SUPFAM" id="SSF56281">
    <property type="entry name" value="Metallo-hydrolase/oxidoreductase"/>
    <property type="match status" value="1"/>
</dbReference>
<comment type="caution">
    <text evidence="2">The sequence shown here is derived from an EMBL/GenBank/DDBJ whole genome shotgun (WGS) entry which is preliminary data.</text>
</comment>